<keyword evidence="3" id="KW-1185">Reference proteome</keyword>
<evidence type="ECO:0000313" key="2">
    <source>
        <dbReference type="EMBL" id="KAH7986629.1"/>
    </source>
</evidence>
<evidence type="ECO:0000313" key="3">
    <source>
        <dbReference type="Proteomes" id="UP000821837"/>
    </source>
</evidence>
<comment type="caution">
    <text evidence="2">The sequence shown here is derived from an EMBL/GenBank/DDBJ whole genome shotgun (WGS) entry which is preliminary data.</text>
</comment>
<dbReference type="AlphaFoldDB" id="A0A9D4YS38"/>
<dbReference type="Proteomes" id="UP000821837">
    <property type="component" value="Unassembled WGS sequence"/>
</dbReference>
<feature type="region of interest" description="Disordered" evidence="1">
    <location>
        <begin position="1"/>
        <end position="28"/>
    </location>
</feature>
<name>A0A9D4YS38_RHISA</name>
<protein>
    <submittedName>
        <fullName evidence="2">Uncharacterized protein</fullName>
    </submittedName>
</protein>
<gene>
    <name evidence="2" type="ORF">HPB52_024829</name>
</gene>
<dbReference type="EMBL" id="JABSTV010000343">
    <property type="protein sequence ID" value="KAH7986629.1"/>
    <property type="molecule type" value="Genomic_DNA"/>
</dbReference>
<sequence length="102" mass="11372">MRQHNLDHYVEAPDRDDSSSGGSISDDPDLIGLCHRKLRALGMSTVIECVCCCDVPVIRSDKLFVTLEDDFRKLRLDTAVLRVAYIDVNVNGEDAGIEVNHK</sequence>
<organism evidence="2 3">
    <name type="scientific">Rhipicephalus sanguineus</name>
    <name type="common">Brown dog tick</name>
    <name type="synonym">Ixodes sanguineus</name>
    <dbReference type="NCBI Taxonomy" id="34632"/>
    <lineage>
        <taxon>Eukaryota</taxon>
        <taxon>Metazoa</taxon>
        <taxon>Ecdysozoa</taxon>
        <taxon>Arthropoda</taxon>
        <taxon>Chelicerata</taxon>
        <taxon>Arachnida</taxon>
        <taxon>Acari</taxon>
        <taxon>Parasitiformes</taxon>
        <taxon>Ixodida</taxon>
        <taxon>Ixodoidea</taxon>
        <taxon>Ixodidae</taxon>
        <taxon>Rhipicephalinae</taxon>
        <taxon>Rhipicephalus</taxon>
        <taxon>Rhipicephalus</taxon>
    </lineage>
</organism>
<evidence type="ECO:0000256" key="1">
    <source>
        <dbReference type="SAM" id="MobiDB-lite"/>
    </source>
</evidence>
<feature type="compositionally biased region" description="Basic and acidic residues" evidence="1">
    <location>
        <begin position="1"/>
        <end position="18"/>
    </location>
</feature>
<reference evidence="2" key="1">
    <citation type="journal article" date="2020" name="Cell">
        <title>Large-Scale Comparative Analyses of Tick Genomes Elucidate Their Genetic Diversity and Vector Capacities.</title>
        <authorList>
            <consortium name="Tick Genome and Microbiome Consortium (TIGMIC)"/>
            <person name="Jia N."/>
            <person name="Wang J."/>
            <person name="Shi W."/>
            <person name="Du L."/>
            <person name="Sun Y."/>
            <person name="Zhan W."/>
            <person name="Jiang J.F."/>
            <person name="Wang Q."/>
            <person name="Zhang B."/>
            <person name="Ji P."/>
            <person name="Bell-Sakyi L."/>
            <person name="Cui X.M."/>
            <person name="Yuan T.T."/>
            <person name="Jiang B.G."/>
            <person name="Yang W.F."/>
            <person name="Lam T.T."/>
            <person name="Chang Q.C."/>
            <person name="Ding S.J."/>
            <person name="Wang X.J."/>
            <person name="Zhu J.G."/>
            <person name="Ruan X.D."/>
            <person name="Zhao L."/>
            <person name="Wei J.T."/>
            <person name="Ye R.Z."/>
            <person name="Que T.C."/>
            <person name="Du C.H."/>
            <person name="Zhou Y.H."/>
            <person name="Cheng J.X."/>
            <person name="Dai P.F."/>
            <person name="Guo W.B."/>
            <person name="Han X.H."/>
            <person name="Huang E.J."/>
            <person name="Li L.F."/>
            <person name="Wei W."/>
            <person name="Gao Y.C."/>
            <person name="Liu J.Z."/>
            <person name="Shao H.Z."/>
            <person name="Wang X."/>
            <person name="Wang C.C."/>
            <person name="Yang T.C."/>
            <person name="Huo Q.B."/>
            <person name="Li W."/>
            <person name="Chen H.Y."/>
            <person name="Chen S.E."/>
            <person name="Zhou L.G."/>
            <person name="Ni X.B."/>
            <person name="Tian J.H."/>
            <person name="Sheng Y."/>
            <person name="Liu T."/>
            <person name="Pan Y.S."/>
            <person name="Xia L.Y."/>
            <person name="Li J."/>
            <person name="Zhao F."/>
            <person name="Cao W.C."/>
        </authorList>
    </citation>
    <scope>NUCLEOTIDE SEQUENCE</scope>
    <source>
        <strain evidence="2">Rsan-2018</strain>
    </source>
</reference>
<proteinExistence type="predicted"/>
<reference evidence="2" key="2">
    <citation type="submission" date="2021-09" db="EMBL/GenBank/DDBJ databases">
        <authorList>
            <person name="Jia N."/>
            <person name="Wang J."/>
            <person name="Shi W."/>
            <person name="Du L."/>
            <person name="Sun Y."/>
            <person name="Zhan W."/>
            <person name="Jiang J."/>
            <person name="Wang Q."/>
            <person name="Zhang B."/>
            <person name="Ji P."/>
            <person name="Sakyi L.B."/>
            <person name="Cui X."/>
            <person name="Yuan T."/>
            <person name="Jiang B."/>
            <person name="Yang W."/>
            <person name="Lam T.T.-Y."/>
            <person name="Chang Q."/>
            <person name="Ding S."/>
            <person name="Wang X."/>
            <person name="Zhu J."/>
            <person name="Ruan X."/>
            <person name="Zhao L."/>
            <person name="Wei J."/>
            <person name="Que T."/>
            <person name="Du C."/>
            <person name="Cheng J."/>
            <person name="Dai P."/>
            <person name="Han X."/>
            <person name="Huang E."/>
            <person name="Gao Y."/>
            <person name="Liu J."/>
            <person name="Shao H."/>
            <person name="Ye R."/>
            <person name="Li L."/>
            <person name="Wei W."/>
            <person name="Wang X."/>
            <person name="Wang C."/>
            <person name="Huo Q."/>
            <person name="Li W."/>
            <person name="Guo W."/>
            <person name="Chen H."/>
            <person name="Chen S."/>
            <person name="Zhou L."/>
            <person name="Zhou L."/>
            <person name="Ni X."/>
            <person name="Tian J."/>
            <person name="Zhou Y."/>
            <person name="Sheng Y."/>
            <person name="Liu T."/>
            <person name="Pan Y."/>
            <person name="Xia L."/>
            <person name="Li J."/>
            <person name="Zhao F."/>
            <person name="Cao W."/>
        </authorList>
    </citation>
    <scope>NUCLEOTIDE SEQUENCE</scope>
    <source>
        <strain evidence="2">Rsan-2018</strain>
        <tissue evidence="2">Larvae</tissue>
    </source>
</reference>
<accession>A0A9D4YS38</accession>